<feature type="domain" description="CCDC81 HU" evidence="2">
    <location>
        <begin position="105"/>
        <end position="179"/>
    </location>
</feature>
<name>A0A1S3HGJ9_LINAN</name>
<organism evidence="3 4">
    <name type="scientific">Lingula anatina</name>
    <name type="common">Brachiopod</name>
    <name type="synonym">Lingula unguis</name>
    <dbReference type="NCBI Taxonomy" id="7574"/>
    <lineage>
        <taxon>Eukaryota</taxon>
        <taxon>Metazoa</taxon>
        <taxon>Spiralia</taxon>
        <taxon>Lophotrochozoa</taxon>
        <taxon>Brachiopoda</taxon>
        <taxon>Linguliformea</taxon>
        <taxon>Lingulata</taxon>
        <taxon>Lingulida</taxon>
        <taxon>Linguloidea</taxon>
        <taxon>Lingulidae</taxon>
        <taxon>Lingula</taxon>
    </lineage>
</organism>
<evidence type="ECO:0000259" key="1">
    <source>
        <dbReference type="Pfam" id="PF14908"/>
    </source>
</evidence>
<dbReference type="InterPro" id="IPR028034">
    <property type="entry name" value="HU-CCDC81"/>
</dbReference>
<dbReference type="InParanoid" id="A0A1S3HGJ9"/>
<dbReference type="PANTHER" id="PTHR14362:SF2">
    <property type="entry name" value="COILED-COIL DOMAIN-CONTAINING PROTEIN 81"/>
    <property type="match status" value="1"/>
</dbReference>
<dbReference type="PANTHER" id="PTHR14362">
    <property type="entry name" value="COILED-COIL DOMAIN-CONTAINING PROTEIN 81"/>
    <property type="match status" value="1"/>
</dbReference>
<dbReference type="GO" id="GO:0005815">
    <property type="term" value="C:microtubule organizing center"/>
    <property type="evidence" value="ECO:0007669"/>
    <property type="project" value="TreeGrafter"/>
</dbReference>
<dbReference type="Proteomes" id="UP000085678">
    <property type="component" value="Unplaced"/>
</dbReference>
<dbReference type="STRING" id="7574.A0A1S3HGJ9"/>
<keyword evidence="3" id="KW-1185">Reference proteome</keyword>
<dbReference type="RefSeq" id="XP_013385182.1">
    <property type="nucleotide sequence ID" value="XM_013529728.1"/>
</dbReference>
<sequence>MATDVMQGLVDEAKKNKFSIIGAKLNDGDVVAIWDNISAFIEKQMLNQKAVHLPGLGTFTFTQKKLDIGNNKFILIQRPVFVLSEKFAQTHGLQYTKHHVSGQIPVVQLNFSAISFESPFDRDAVEICVQEVLGALARSVANKRNVEFTFAGIGRLQIRESKVKMKFYKEFLNSMDGSGKLVDALKNRPGTVDSVMSDRAPSRAHSSNTLVLPRITHSSHGLQLDGDQQPQVSKSPRMPTITEDEAIPKEINVLEIEPDVDAAQVNDPTFAPDLPAQDPFDEVEELNEMDLPGILMQDMSDEQREQLKLKRMQGLRLETPPSRHGSRTAIPMAKATGVSFNEDFMQPPAVSAYSGGGGALLRASSVSQSSPAPLQPIVKPENGHATPSPPGLASLRRAKSMDRINLDKAPTPPGSACGHSNAGQELCYLCHQRARRNIPVSFTEERKRREEEEDRLLQQYQHMKDTESILKEQSNHLAKRHDNQKIAAFNLGVSEAVKEKGRMKPLEPPRAYIFNKRPLTPPRFIKQNELSRDLEKQVDHKDVTKRKRKADEDFLERLEQVQLAEDLAAQRETYLREKVNQTDQYRKALSAQLKFKPVPLPARVPDSNEPIFGKFDSTNEKLFEQKKRARDVFREQLDIVEQRKREAILRRLTDQKDEEEMLNKTKQELMEDRAQRYSRIYSNRKKLEEDWFKSTEIKKGRELEEKLRTLTPGILVHEQCDKYKRCGQCKRKTNNCGESNIWSESRYIPGSRLMV</sequence>
<evidence type="ECO:0000259" key="2">
    <source>
        <dbReference type="Pfam" id="PF18289"/>
    </source>
</evidence>
<feature type="domain" description="CCDC81 HU" evidence="1">
    <location>
        <begin position="8"/>
        <end position="94"/>
    </location>
</feature>
<dbReference type="InterPro" id="IPR026295">
    <property type="entry name" value="CCD81"/>
</dbReference>
<proteinExistence type="predicted"/>
<dbReference type="AlphaFoldDB" id="A0A1S3HGJ9"/>
<accession>A0A1S3HGJ9</accession>
<dbReference type="KEGG" id="lak:106155082"/>
<dbReference type="Pfam" id="PF14908">
    <property type="entry name" value="HU-CCDC81_euk_1"/>
    <property type="match status" value="1"/>
</dbReference>
<dbReference type="OMA" id="QCEKYPR"/>
<dbReference type="OrthoDB" id="125906at2759"/>
<dbReference type="Pfam" id="PF18289">
    <property type="entry name" value="HU-CCDC81_euk_2"/>
    <property type="match status" value="1"/>
</dbReference>
<reference evidence="4" key="1">
    <citation type="submission" date="2025-08" db="UniProtKB">
        <authorList>
            <consortium name="RefSeq"/>
        </authorList>
    </citation>
    <scope>IDENTIFICATION</scope>
    <source>
        <tissue evidence="4">Gonads</tissue>
    </source>
</reference>
<dbReference type="GeneID" id="106155082"/>
<gene>
    <name evidence="4" type="primary">LOC106155082</name>
</gene>
<evidence type="ECO:0000313" key="3">
    <source>
        <dbReference type="Proteomes" id="UP000085678"/>
    </source>
</evidence>
<dbReference type="InterPro" id="IPR040673">
    <property type="entry name" value="CCDC81_HU_dom_2"/>
</dbReference>
<evidence type="ECO:0000313" key="4">
    <source>
        <dbReference type="RefSeq" id="XP_013385182.1"/>
    </source>
</evidence>
<protein>
    <submittedName>
        <fullName evidence="4">Coiled-coil domain-containing protein 81</fullName>
    </submittedName>
</protein>